<dbReference type="Proteomes" id="UP001230188">
    <property type="component" value="Unassembled WGS sequence"/>
</dbReference>
<dbReference type="Gene3D" id="3.30.2160.10">
    <property type="entry name" value="Hect, E3 ligase catalytic domain"/>
    <property type="match status" value="1"/>
</dbReference>
<comment type="caution">
    <text evidence="8">The sequence shown here is derived from an EMBL/GenBank/DDBJ whole genome shotgun (WGS) entry which is preliminary data.</text>
</comment>
<dbReference type="Pfam" id="PF00632">
    <property type="entry name" value="HECT"/>
    <property type="match status" value="1"/>
</dbReference>
<evidence type="ECO:0000256" key="4">
    <source>
        <dbReference type="ARBA" id="ARBA00022786"/>
    </source>
</evidence>
<feature type="region of interest" description="Disordered" evidence="6">
    <location>
        <begin position="362"/>
        <end position="384"/>
    </location>
</feature>
<keyword evidence="3" id="KW-0808">Transferase</keyword>
<keyword evidence="9" id="KW-1185">Reference proteome</keyword>
<dbReference type="AlphaFoldDB" id="A0AAD7UED4"/>
<keyword evidence="4 5" id="KW-0833">Ubl conjugation pathway</keyword>
<evidence type="ECO:0000256" key="2">
    <source>
        <dbReference type="ARBA" id="ARBA00012485"/>
    </source>
</evidence>
<evidence type="ECO:0000256" key="6">
    <source>
        <dbReference type="SAM" id="MobiDB-lite"/>
    </source>
</evidence>
<gene>
    <name evidence="8" type="ORF">CTAYLR_004577</name>
</gene>
<dbReference type="Gene3D" id="3.30.2410.10">
    <property type="entry name" value="Hect, E3 ligase catalytic domain"/>
    <property type="match status" value="1"/>
</dbReference>
<dbReference type="CDD" id="cd00078">
    <property type="entry name" value="HECTc"/>
    <property type="match status" value="1"/>
</dbReference>
<sequence>MWEERFESSRRTTDVVVGEARRLREERVRGAAQGAAAVRIGAVVRGGVCRRVSRRQAVEAANRKLDDIDKVGALLSTKFVVPEATAVEVARVAGYGACGFFAARAADDPKLLQRCCATLGVAERRGANFPPFWSRFARLCWLGALEGEYALLETVEKVGITRSEAELVAEKVGGVPNSWNNVEFVAANPCARVALKFSAAPGVLALIPWESPPRELAEHVVVLPAPEAPLLAAIALANAASVVEDPRVLAEVAIRLFPKIPLDKLLGDEKVVCWETRAGAKVPAVAPDKLVAKISRLVEPGLLSRFVEALVPRRAETDPPTPEDDRAQKALKTATAVVVAKKRRSFVAELLGWAREETTMMMPATNKPPEPRLLRGRKSRTPAAPHDDDVRLFCRLVAPLLLAASSRRRFEALTCLAFHRFEVARALFASASARLDDPILIVLTLVLRHGLLGVDDDELDEKTHVAPFQLRRLVLMLKQPLFDSCWKRESRDGAHAFRLLRDLRSRRRPIALPEDWVVAETETLLQELKRKTDRATRVCREMPQCVPFRDRAELVAADAKRTSAKKNIRIRRERVLEDGLEQLARIDDMRHTRIVVHFVDSMGNVESGIDSGGLWKELVVEVCKAAFAQEFGLFKSCAEGLLYPNPDADVIHPNSYLRLFDFVGRVLGKAISESIPVQPRFNRSFLRFIITADYNFFGLLDELKDLDPELHKNLKFLQTYDGDVGDLGLTFSATLDRLGERQERDLIPGGRDVPVGNHNRHAYVQLVAKYHLVDRLRAPSRAFVEGMAKAIDLDLLRLFSEPELQHLISGPDDDDLDVDDLIKHTRYEGFNGITDSRVVSRFWAVVRSLSRADRASLLKFATSCERPPPLGFGALEPPFTIRKVSDPDRLPTAATCFNTLKLPAYPTQAILKTKLLTSIRAQAGFDLT</sequence>
<evidence type="ECO:0000256" key="3">
    <source>
        <dbReference type="ARBA" id="ARBA00022679"/>
    </source>
</evidence>
<evidence type="ECO:0000256" key="5">
    <source>
        <dbReference type="PROSITE-ProRule" id="PRU00104"/>
    </source>
</evidence>
<dbReference type="EC" id="2.3.2.26" evidence="2"/>
<feature type="active site" description="Glycyl thioester intermediate" evidence="5">
    <location>
        <position position="896"/>
    </location>
</feature>
<evidence type="ECO:0000313" key="8">
    <source>
        <dbReference type="EMBL" id="KAJ8603153.1"/>
    </source>
</evidence>
<dbReference type="FunFam" id="3.30.2160.10:FF:000002">
    <property type="entry name" value="Putative Ubiquitin-protein ligase E3C"/>
    <property type="match status" value="1"/>
</dbReference>
<comment type="catalytic activity">
    <reaction evidence="1">
        <text>S-ubiquitinyl-[E2 ubiquitin-conjugating enzyme]-L-cysteine + [acceptor protein]-L-lysine = [E2 ubiquitin-conjugating enzyme]-L-cysteine + N(6)-ubiquitinyl-[acceptor protein]-L-lysine.</text>
        <dbReference type="EC" id="2.3.2.26"/>
    </reaction>
</comment>
<dbReference type="GO" id="GO:0006511">
    <property type="term" value="P:ubiquitin-dependent protein catabolic process"/>
    <property type="evidence" value="ECO:0007669"/>
    <property type="project" value="TreeGrafter"/>
</dbReference>
<organism evidence="8 9">
    <name type="scientific">Chrysophaeum taylorii</name>
    <dbReference type="NCBI Taxonomy" id="2483200"/>
    <lineage>
        <taxon>Eukaryota</taxon>
        <taxon>Sar</taxon>
        <taxon>Stramenopiles</taxon>
        <taxon>Ochrophyta</taxon>
        <taxon>Pelagophyceae</taxon>
        <taxon>Pelagomonadales</taxon>
        <taxon>Pelagomonadaceae</taxon>
        <taxon>Chrysophaeum</taxon>
    </lineage>
</organism>
<dbReference type="Gene3D" id="3.90.1750.10">
    <property type="entry name" value="Hect, E3 ligase catalytic domains"/>
    <property type="match status" value="1"/>
</dbReference>
<reference evidence="8" key="1">
    <citation type="submission" date="2023-01" db="EMBL/GenBank/DDBJ databases">
        <title>Metagenome sequencing of chrysophaentin producing Chrysophaeum taylorii.</title>
        <authorList>
            <person name="Davison J."/>
            <person name="Bewley C."/>
        </authorList>
    </citation>
    <scope>NUCLEOTIDE SEQUENCE</scope>
    <source>
        <strain evidence="8">NIES-1699</strain>
    </source>
</reference>
<dbReference type="GO" id="GO:0000209">
    <property type="term" value="P:protein polyubiquitination"/>
    <property type="evidence" value="ECO:0007669"/>
    <property type="project" value="InterPro"/>
</dbReference>
<dbReference type="InterPro" id="IPR035983">
    <property type="entry name" value="Hect_E3_ubiquitin_ligase"/>
</dbReference>
<evidence type="ECO:0000313" key="9">
    <source>
        <dbReference type="Proteomes" id="UP001230188"/>
    </source>
</evidence>
<dbReference type="PROSITE" id="PS50237">
    <property type="entry name" value="HECT"/>
    <property type="match status" value="1"/>
</dbReference>
<dbReference type="PANTHER" id="PTHR45700">
    <property type="entry name" value="UBIQUITIN-PROTEIN LIGASE E3C"/>
    <property type="match status" value="1"/>
</dbReference>
<evidence type="ECO:0000259" key="7">
    <source>
        <dbReference type="PROSITE" id="PS50237"/>
    </source>
</evidence>
<dbReference type="InterPro" id="IPR044611">
    <property type="entry name" value="E3A/B/C-like"/>
</dbReference>
<dbReference type="GO" id="GO:0061630">
    <property type="term" value="F:ubiquitin protein ligase activity"/>
    <property type="evidence" value="ECO:0007669"/>
    <property type="project" value="UniProtKB-EC"/>
</dbReference>
<dbReference type="InterPro" id="IPR000569">
    <property type="entry name" value="HECT_dom"/>
</dbReference>
<dbReference type="PANTHER" id="PTHR45700:SF2">
    <property type="entry name" value="UBIQUITIN-PROTEIN LIGASE E3C"/>
    <property type="match status" value="1"/>
</dbReference>
<protein>
    <recommendedName>
        <fullName evidence="2">HECT-type E3 ubiquitin transferase</fullName>
        <ecNumber evidence="2">2.3.2.26</ecNumber>
    </recommendedName>
</protein>
<dbReference type="PROSITE" id="PS50096">
    <property type="entry name" value="IQ"/>
    <property type="match status" value="1"/>
</dbReference>
<proteinExistence type="predicted"/>
<evidence type="ECO:0000256" key="1">
    <source>
        <dbReference type="ARBA" id="ARBA00000885"/>
    </source>
</evidence>
<dbReference type="SMART" id="SM00119">
    <property type="entry name" value="HECTc"/>
    <property type="match status" value="1"/>
</dbReference>
<feature type="domain" description="HECT" evidence="7">
    <location>
        <begin position="585"/>
        <end position="928"/>
    </location>
</feature>
<dbReference type="SUPFAM" id="SSF56204">
    <property type="entry name" value="Hect, E3 ligase catalytic domain"/>
    <property type="match status" value="1"/>
</dbReference>
<dbReference type="EMBL" id="JAQMWT010000360">
    <property type="protein sequence ID" value="KAJ8603153.1"/>
    <property type="molecule type" value="Genomic_DNA"/>
</dbReference>
<accession>A0AAD7UED4</accession>
<name>A0AAD7UED4_9STRA</name>